<dbReference type="Gene3D" id="2.30.110.10">
    <property type="entry name" value="Electron Transport, Fmn-binding Protein, Chain A"/>
    <property type="match status" value="2"/>
</dbReference>
<dbReference type="Pfam" id="PF01243">
    <property type="entry name" value="PNPOx_N"/>
    <property type="match status" value="1"/>
</dbReference>
<evidence type="ECO:0000259" key="3">
    <source>
        <dbReference type="PROSITE" id="PS51384"/>
    </source>
</evidence>
<organism evidence="4 5">
    <name type="scientific">Rhodovibrio sodomensis</name>
    <dbReference type="NCBI Taxonomy" id="1088"/>
    <lineage>
        <taxon>Bacteria</taxon>
        <taxon>Pseudomonadati</taxon>
        <taxon>Pseudomonadota</taxon>
        <taxon>Alphaproteobacteria</taxon>
        <taxon>Rhodospirillales</taxon>
        <taxon>Rhodovibrionaceae</taxon>
        <taxon>Rhodovibrio</taxon>
    </lineage>
</organism>
<dbReference type="PANTHER" id="PTHR42815">
    <property type="entry name" value="FAD-BINDING, PUTATIVE (AFU_ORTHOLOGUE AFUA_6G07600)-RELATED"/>
    <property type="match status" value="1"/>
</dbReference>
<evidence type="ECO:0000313" key="4">
    <source>
        <dbReference type="EMBL" id="MBK1670486.1"/>
    </source>
</evidence>
<evidence type="ECO:0000313" key="5">
    <source>
        <dbReference type="Proteomes" id="UP001296873"/>
    </source>
</evidence>
<dbReference type="InterPro" id="IPR017938">
    <property type="entry name" value="Riboflavin_synthase-like_b-brl"/>
</dbReference>
<dbReference type="PROSITE" id="PS00197">
    <property type="entry name" value="2FE2S_FER_1"/>
    <property type="match status" value="1"/>
</dbReference>
<dbReference type="InterPro" id="IPR006058">
    <property type="entry name" value="2Fe2S_fd_BS"/>
</dbReference>
<evidence type="ECO:0000259" key="2">
    <source>
        <dbReference type="PROSITE" id="PS51085"/>
    </source>
</evidence>
<dbReference type="InterPro" id="IPR001433">
    <property type="entry name" value="OxRdtase_FAD/NAD-bd"/>
</dbReference>
<dbReference type="CDD" id="cd06184">
    <property type="entry name" value="flavohem_like_fad_nad_binding"/>
    <property type="match status" value="1"/>
</dbReference>
<feature type="region of interest" description="Disordered" evidence="1">
    <location>
        <begin position="400"/>
        <end position="430"/>
    </location>
</feature>
<dbReference type="Pfam" id="PF00111">
    <property type="entry name" value="Fer2"/>
    <property type="match status" value="1"/>
</dbReference>
<dbReference type="Pfam" id="PF00175">
    <property type="entry name" value="NAD_binding_1"/>
    <property type="match status" value="1"/>
</dbReference>
<dbReference type="PRINTS" id="PR00409">
    <property type="entry name" value="PHDIOXRDTASE"/>
</dbReference>
<dbReference type="SUPFAM" id="SSF63380">
    <property type="entry name" value="Riboflavin synthase domain-like"/>
    <property type="match status" value="1"/>
</dbReference>
<dbReference type="InterPro" id="IPR012675">
    <property type="entry name" value="Beta-grasp_dom_sf"/>
</dbReference>
<dbReference type="InterPro" id="IPR039261">
    <property type="entry name" value="FNR_nucleotide-bd"/>
</dbReference>
<keyword evidence="5" id="KW-1185">Reference proteome</keyword>
<proteinExistence type="predicted"/>
<dbReference type="RefSeq" id="WP_200342848.1">
    <property type="nucleotide sequence ID" value="NZ_NRRL01000097.1"/>
</dbReference>
<dbReference type="PANTHER" id="PTHR42815:SF2">
    <property type="entry name" value="FAD-BINDING, PUTATIVE (AFU_ORTHOLOGUE AFUA_6G07600)-RELATED"/>
    <property type="match status" value="1"/>
</dbReference>
<protein>
    <recommendedName>
        <fullName evidence="6">FAD-binding oxidoreductase</fullName>
    </recommendedName>
</protein>
<sequence>MTGSSGSPFHQGERWVQARVGVREDTEHVGQSLVRPQMTAEHQAFFENLPFVAVGSVDPDARVWASVMVGRPGFIDAHDPTRLTIQTPARQDDPFFAGLKTGHPIGLLGIDLETRRRNRVNGQVTHWSETLEIAVTQAYGNCPKYIQRRQPEFGQDPEHAQPTGRLGLDRLDHSARDWIRTADTFFIASVGPGTDAGATSSADVSHRGGRPGFVRIEDDRHLLVPDYAGNNFFNTLGNLVEDPRAGITFVDFESGDLLQLTGDVEIIWDGPEVRAFKGAQRAWRLRIEGGVRLSQAVPLRSTYLDAAPTTLATGTWSEAAPYLADARARAAWRTYQITDVADESETVRSFYLRPADGGQLPPFLAGQHLPVRVAPGQGAQRVIRRYTISTAPADNRMRISVKRDPSGHGSKTLHDHYEPGDSLDAQAPNGRFTLDTETGRPLVLVSAGIGATPMVSMLRQVVADGLAGRGRRQVWFFHGDRTSKVRPFHAEVKALEEAVDWVRTHFRLSRPGPYDRRGRDYDAPGHLTVESVKTLLPPSPFDVYLCGPRSFMQAFYDGLREIDVPDKRIFTESFGAHDIHRRPDGDDMDRGEAQQARVVFQRSDKQVDWRPESGSLLDLAEAAGVALPADCRRGECSTCATRLIDGEVHYRRRPTAAVGPDEVLTCSAVPRARDCGTLPQVTLDV</sequence>
<dbReference type="PROSITE" id="PS51384">
    <property type="entry name" value="FAD_FR"/>
    <property type="match status" value="1"/>
</dbReference>
<dbReference type="Proteomes" id="UP001296873">
    <property type="component" value="Unassembled WGS sequence"/>
</dbReference>
<feature type="domain" description="2Fe-2S ferredoxin-type" evidence="2">
    <location>
        <begin position="596"/>
        <end position="685"/>
    </location>
</feature>
<dbReference type="InterPro" id="IPR001041">
    <property type="entry name" value="2Fe-2S_ferredoxin-type"/>
</dbReference>
<dbReference type="InterPro" id="IPR017927">
    <property type="entry name" value="FAD-bd_FR_type"/>
</dbReference>
<dbReference type="EMBL" id="NRRL01000097">
    <property type="protein sequence ID" value="MBK1670486.1"/>
    <property type="molecule type" value="Genomic_DNA"/>
</dbReference>
<dbReference type="Gene3D" id="2.40.30.10">
    <property type="entry name" value="Translation factors"/>
    <property type="match status" value="1"/>
</dbReference>
<dbReference type="InterPro" id="IPR036010">
    <property type="entry name" value="2Fe-2S_ferredoxin-like_sf"/>
</dbReference>
<dbReference type="SUPFAM" id="SSF54292">
    <property type="entry name" value="2Fe-2S ferredoxin-like"/>
    <property type="match status" value="1"/>
</dbReference>
<dbReference type="PROSITE" id="PS51085">
    <property type="entry name" value="2FE2S_FER_2"/>
    <property type="match status" value="1"/>
</dbReference>
<dbReference type="InterPro" id="IPR011576">
    <property type="entry name" value="Pyridox_Oxase_N"/>
</dbReference>
<evidence type="ECO:0000256" key="1">
    <source>
        <dbReference type="SAM" id="MobiDB-lite"/>
    </source>
</evidence>
<dbReference type="CDD" id="cd00207">
    <property type="entry name" value="fer2"/>
    <property type="match status" value="1"/>
</dbReference>
<dbReference type="Gene3D" id="3.10.20.30">
    <property type="match status" value="1"/>
</dbReference>
<dbReference type="SUPFAM" id="SSF50475">
    <property type="entry name" value="FMN-binding split barrel"/>
    <property type="match status" value="1"/>
</dbReference>
<dbReference type="Gene3D" id="3.40.50.80">
    <property type="entry name" value="Nucleotide-binding domain of ferredoxin-NADP reductase (FNR) module"/>
    <property type="match status" value="1"/>
</dbReference>
<name>A0ABS1DJ15_9PROT</name>
<gene>
    <name evidence="4" type="ORF">CKO28_20895</name>
</gene>
<feature type="domain" description="FAD-binding FR-type" evidence="3">
    <location>
        <begin position="330"/>
        <end position="435"/>
    </location>
</feature>
<accession>A0ABS1DJ15</accession>
<comment type="caution">
    <text evidence="4">The sequence shown here is derived from an EMBL/GenBank/DDBJ whole genome shotgun (WGS) entry which is preliminary data.</text>
</comment>
<dbReference type="InterPro" id="IPR012349">
    <property type="entry name" value="Split_barrel_FMN-bd"/>
</dbReference>
<feature type="compositionally biased region" description="Basic and acidic residues" evidence="1">
    <location>
        <begin position="400"/>
        <end position="419"/>
    </location>
</feature>
<reference evidence="4 5" key="1">
    <citation type="journal article" date="2020" name="Microorganisms">
        <title>Osmotic Adaptation and Compatible Solute Biosynthesis of Phototrophic Bacteria as Revealed from Genome Analyses.</title>
        <authorList>
            <person name="Imhoff J.F."/>
            <person name="Rahn T."/>
            <person name="Kunzel S."/>
            <person name="Keller A."/>
            <person name="Neulinger S.C."/>
        </authorList>
    </citation>
    <scope>NUCLEOTIDE SEQUENCE [LARGE SCALE GENOMIC DNA]</scope>
    <source>
        <strain evidence="4 5">DSM 9895</strain>
    </source>
</reference>
<evidence type="ECO:0008006" key="6">
    <source>
        <dbReference type="Google" id="ProtNLM"/>
    </source>
</evidence>
<dbReference type="SUPFAM" id="SSF52343">
    <property type="entry name" value="Ferredoxin reductase-like, C-terminal NADP-linked domain"/>
    <property type="match status" value="1"/>
</dbReference>